<gene>
    <name evidence="1" type="ORF">OMM_05442</name>
</gene>
<dbReference type="Proteomes" id="UP000189670">
    <property type="component" value="Unassembled WGS sequence"/>
</dbReference>
<protein>
    <recommendedName>
        <fullName evidence="3">Cadherin domain-containing protein</fullName>
    </recommendedName>
</protein>
<dbReference type="AlphaFoldDB" id="A0A1V1NW95"/>
<reference evidence="2" key="1">
    <citation type="submission" date="2012-11" db="EMBL/GenBank/DDBJ databases">
        <authorList>
            <person name="Lucero-Rivera Y.E."/>
            <person name="Tovar-Ramirez D."/>
        </authorList>
    </citation>
    <scope>NUCLEOTIDE SEQUENCE [LARGE SCALE GENOMIC DNA]</scope>
    <source>
        <strain evidence="2">Araruama</strain>
    </source>
</reference>
<evidence type="ECO:0008006" key="3">
    <source>
        <dbReference type="Google" id="ProtNLM"/>
    </source>
</evidence>
<evidence type="ECO:0000313" key="2">
    <source>
        <dbReference type="Proteomes" id="UP000189670"/>
    </source>
</evidence>
<evidence type="ECO:0000313" key="1">
    <source>
        <dbReference type="EMBL" id="ETR66869.1"/>
    </source>
</evidence>
<dbReference type="Pfam" id="PF17963">
    <property type="entry name" value="Big_9"/>
    <property type="match status" value="1"/>
</dbReference>
<proteinExistence type="predicted"/>
<comment type="caution">
    <text evidence="1">The sequence shown here is derived from an EMBL/GenBank/DDBJ whole genome shotgun (WGS) entry which is preliminary data.</text>
</comment>
<dbReference type="InterPro" id="IPR013211">
    <property type="entry name" value="LVIVD"/>
</dbReference>
<dbReference type="Gene3D" id="2.60.40.10">
    <property type="entry name" value="Immunoglobulins"/>
    <property type="match status" value="1"/>
</dbReference>
<dbReference type="EMBL" id="ATBP01001697">
    <property type="protein sequence ID" value="ETR66869.1"/>
    <property type="molecule type" value="Genomic_DNA"/>
</dbReference>
<dbReference type="Pfam" id="PF08309">
    <property type="entry name" value="LVIVD"/>
    <property type="match status" value="2"/>
</dbReference>
<accession>A0A1V1NW95</accession>
<dbReference type="InterPro" id="IPR013783">
    <property type="entry name" value="Ig-like_fold"/>
</dbReference>
<sequence>MKIIDISLPYKPEIISTFDFEGYQRIEGIAIRNNIAILSDQYIGLQILDITDPSRPHVIGSLESISWAYDTIIRNNIAYILTGQYLYSVDITNPSSPIIIGSVGKPGDGRNFTIVNDIAYIADYNSGLVSLPVPTEIQSLNVHNETTLSIDLPTPKADGTYILRVFDDNDNYDEVFIQVHPGIQQNLSIEPVENQTTNEDTPISLTFYTQNVETESDNLSITITASCQELIQTVSINSISRYTHTMTITPAENAFGSTEILITISDDVSKDSLSFTLEVLPVNDPPMFSSTTVPDIYEDYGEKIYHLGGLYLSRARQ</sequence>
<organism evidence="1 2">
    <name type="scientific">Candidatus Magnetoglobus multicellularis str. Araruama</name>
    <dbReference type="NCBI Taxonomy" id="890399"/>
    <lineage>
        <taxon>Bacteria</taxon>
        <taxon>Pseudomonadati</taxon>
        <taxon>Thermodesulfobacteriota</taxon>
        <taxon>Desulfobacteria</taxon>
        <taxon>Desulfobacterales</taxon>
        <taxon>Desulfobacteraceae</taxon>
        <taxon>Candidatus Magnetoglobus</taxon>
    </lineage>
</organism>
<name>A0A1V1NW95_9BACT</name>